<protein>
    <submittedName>
        <fullName evidence="2">Uncharacterized protein</fullName>
    </submittedName>
</protein>
<accession>C2EVR1</accession>
<proteinExistence type="predicted"/>
<feature type="compositionally biased region" description="Polar residues" evidence="1">
    <location>
        <begin position="49"/>
        <end position="65"/>
    </location>
</feature>
<evidence type="ECO:0000256" key="1">
    <source>
        <dbReference type="SAM" id="MobiDB-lite"/>
    </source>
</evidence>
<feature type="non-terminal residue" evidence="2">
    <location>
        <position position="1"/>
    </location>
</feature>
<gene>
    <name evidence="2" type="ORF">HMPREF0549_1547</name>
</gene>
<name>C2EVR1_9LACO</name>
<comment type="caution">
    <text evidence="2">The sequence shown here is derived from an EMBL/GenBank/DDBJ whole genome shotgun (WGS) entry which is preliminary data.</text>
</comment>
<dbReference type="EMBL" id="ACGV01000163">
    <property type="protein sequence ID" value="EEJ40006.1"/>
    <property type="molecule type" value="Genomic_DNA"/>
</dbReference>
<dbReference type="Proteomes" id="UP000004483">
    <property type="component" value="Unassembled WGS sequence"/>
</dbReference>
<sequence>QGRLPTCYSPVRRSLVIQRQFSASTSYQLGQCARLACIRHTAGVHPEPGSNSHIKYKNLNSSNSN</sequence>
<evidence type="ECO:0000313" key="2">
    <source>
        <dbReference type="EMBL" id="EEJ40006.1"/>
    </source>
</evidence>
<evidence type="ECO:0000313" key="3">
    <source>
        <dbReference type="Proteomes" id="UP000004483"/>
    </source>
</evidence>
<reference evidence="2 3" key="1">
    <citation type="submission" date="2009-01" db="EMBL/GenBank/DDBJ databases">
        <authorList>
            <person name="Qin X."/>
            <person name="Bachman B."/>
            <person name="Battles P."/>
            <person name="Bell A."/>
            <person name="Bess C."/>
            <person name="Bickham C."/>
            <person name="Chaboub L."/>
            <person name="Chen D."/>
            <person name="Coyle M."/>
            <person name="Deiros D.R."/>
            <person name="Dinh H."/>
            <person name="Forbes L."/>
            <person name="Fowler G."/>
            <person name="Francisco L."/>
            <person name="Fu Q."/>
            <person name="Gubbala S."/>
            <person name="Hale W."/>
            <person name="Han Y."/>
            <person name="Hemphill L."/>
            <person name="Highlander S.K."/>
            <person name="Hirani K."/>
            <person name="Hogues M."/>
            <person name="Jackson L."/>
            <person name="Jakkamsetti A."/>
            <person name="Javaid M."/>
            <person name="Jiang H."/>
            <person name="Korchina V."/>
            <person name="Kovar C."/>
            <person name="Lara F."/>
            <person name="Lee S."/>
            <person name="Mata R."/>
            <person name="Mathew T."/>
            <person name="Moen C."/>
            <person name="Morales K."/>
            <person name="Munidasa M."/>
            <person name="Nazareth L."/>
            <person name="Ngo R."/>
            <person name="Nguyen L."/>
            <person name="Okwuonu G."/>
            <person name="Ongeri F."/>
            <person name="Patil S."/>
            <person name="Petrosino J."/>
            <person name="Pham C."/>
            <person name="Pham P."/>
            <person name="Pu L.-L."/>
            <person name="Puazo M."/>
            <person name="Raj R."/>
            <person name="Reid J."/>
            <person name="Rouhana J."/>
            <person name="Saada N."/>
            <person name="Shang Y."/>
            <person name="Simmons D."/>
            <person name="Thornton R."/>
            <person name="Warren J."/>
            <person name="Weissenberger G."/>
            <person name="Zhang J."/>
            <person name="Zhang L."/>
            <person name="Zhou C."/>
            <person name="Zhu D."/>
            <person name="Muzny D."/>
            <person name="Worley K."/>
            <person name="Gibbs R."/>
        </authorList>
    </citation>
    <scope>NUCLEOTIDE SEQUENCE [LARGE SCALE GENOMIC DNA]</scope>
    <source>
        <strain evidence="2 3">ATCC 49540</strain>
    </source>
</reference>
<feature type="region of interest" description="Disordered" evidence="1">
    <location>
        <begin position="46"/>
        <end position="65"/>
    </location>
</feature>
<dbReference type="AlphaFoldDB" id="C2EVR1"/>
<organism evidence="2 3">
    <name type="scientific">Limosilactobacillus vaginalis DSM 5837 = ATCC 49540</name>
    <dbReference type="NCBI Taxonomy" id="1423814"/>
    <lineage>
        <taxon>Bacteria</taxon>
        <taxon>Bacillati</taxon>
        <taxon>Bacillota</taxon>
        <taxon>Bacilli</taxon>
        <taxon>Lactobacillales</taxon>
        <taxon>Lactobacillaceae</taxon>
        <taxon>Limosilactobacillus</taxon>
    </lineage>
</organism>
<dbReference type="HOGENOM" id="CLU_2837245_0_0_9"/>